<protein>
    <recommendedName>
        <fullName evidence="9">Major facilitator superfamily (MFS) profile domain-containing protein</fullName>
    </recommendedName>
</protein>
<dbReference type="Proteomes" id="UP000605846">
    <property type="component" value="Unassembled WGS sequence"/>
</dbReference>
<organism evidence="7 8">
    <name type="scientific">Apophysomyces ossiformis</name>
    <dbReference type="NCBI Taxonomy" id="679940"/>
    <lineage>
        <taxon>Eukaryota</taxon>
        <taxon>Fungi</taxon>
        <taxon>Fungi incertae sedis</taxon>
        <taxon>Mucoromycota</taxon>
        <taxon>Mucoromycotina</taxon>
        <taxon>Mucoromycetes</taxon>
        <taxon>Mucorales</taxon>
        <taxon>Mucorineae</taxon>
        <taxon>Mucoraceae</taxon>
        <taxon>Apophysomyces</taxon>
    </lineage>
</organism>
<dbReference type="AlphaFoldDB" id="A0A8H7BY80"/>
<dbReference type="InterPro" id="IPR036259">
    <property type="entry name" value="MFS_trans_sf"/>
</dbReference>
<evidence type="ECO:0000313" key="7">
    <source>
        <dbReference type="EMBL" id="KAF7730298.1"/>
    </source>
</evidence>
<dbReference type="PANTHER" id="PTHR48022:SF2">
    <property type="entry name" value="PLASTIDIC GLUCOSE TRANSPORTER 4"/>
    <property type="match status" value="1"/>
</dbReference>
<comment type="subcellular location">
    <subcellularLocation>
        <location evidence="1">Membrane</location>
        <topology evidence="1">Multi-pass membrane protein</topology>
    </subcellularLocation>
</comment>
<dbReference type="InterPro" id="IPR005828">
    <property type="entry name" value="MFS_sugar_transport-like"/>
</dbReference>
<feature type="transmembrane region" description="Helical" evidence="6">
    <location>
        <begin position="172"/>
        <end position="195"/>
    </location>
</feature>
<name>A0A8H7BY80_9FUNG</name>
<evidence type="ECO:0000256" key="6">
    <source>
        <dbReference type="SAM" id="Phobius"/>
    </source>
</evidence>
<feature type="transmembrane region" description="Helical" evidence="6">
    <location>
        <begin position="106"/>
        <end position="132"/>
    </location>
</feature>
<dbReference type="InterPro" id="IPR050360">
    <property type="entry name" value="MFS_Sugar_Transporters"/>
</dbReference>
<dbReference type="OrthoDB" id="4142200at2759"/>
<feature type="region of interest" description="Disordered" evidence="5">
    <location>
        <begin position="306"/>
        <end position="423"/>
    </location>
</feature>
<comment type="caution">
    <text evidence="7">The sequence shown here is derived from an EMBL/GenBank/DDBJ whole genome shotgun (WGS) entry which is preliminary data.</text>
</comment>
<evidence type="ECO:0000256" key="5">
    <source>
        <dbReference type="SAM" id="MobiDB-lite"/>
    </source>
</evidence>
<dbReference type="EMBL" id="JABAYA010000017">
    <property type="protein sequence ID" value="KAF7730298.1"/>
    <property type="molecule type" value="Genomic_DNA"/>
</dbReference>
<evidence type="ECO:0000256" key="1">
    <source>
        <dbReference type="ARBA" id="ARBA00004141"/>
    </source>
</evidence>
<keyword evidence="4 6" id="KW-0472">Membrane</keyword>
<keyword evidence="3 6" id="KW-1133">Transmembrane helix</keyword>
<proteinExistence type="predicted"/>
<feature type="compositionally biased region" description="Low complexity" evidence="5">
    <location>
        <begin position="387"/>
        <end position="414"/>
    </location>
</feature>
<evidence type="ECO:0000256" key="2">
    <source>
        <dbReference type="ARBA" id="ARBA00022692"/>
    </source>
</evidence>
<dbReference type="Gene3D" id="1.20.1250.20">
    <property type="entry name" value="MFS general substrate transporter like domains"/>
    <property type="match status" value="1"/>
</dbReference>
<dbReference type="PANTHER" id="PTHR48022">
    <property type="entry name" value="PLASTIDIC GLUCOSE TRANSPORTER 4"/>
    <property type="match status" value="1"/>
</dbReference>
<keyword evidence="8" id="KW-1185">Reference proteome</keyword>
<feature type="transmembrane region" description="Helical" evidence="6">
    <location>
        <begin position="6"/>
        <end position="24"/>
    </location>
</feature>
<feature type="compositionally biased region" description="Acidic residues" evidence="5">
    <location>
        <begin position="340"/>
        <end position="363"/>
    </location>
</feature>
<sequence>MITMYQIGVTMGFCIAFWVGYGTLNLDGGMAWRQSTYGCPNDSWGDYVDWTVADSGELRSCHREPNMDVQMEYTGIVQDVNFDKRICPKTFTTLLKKGTENNRRRTMLGITAHTFTQLTGMNALLFYLPHILESAGFQAIDSALIGNGIGGTVNFLASIPVYFFVDRWDRRRILTIGATCMAVCMFAISAVLGVYHGKEDPSIINTFNQESLITNTGATGPVGWLYPAEIYPQLLRANAMGVTTSSSYLFNVFVTLISPGRSLEEINLLFSGALLDQRPGAHHPATAAEALLHLEQIRYRDKRERLARNPPSMGQLEMGGFITGPITTGRASGVSHEDHREEEEEEEEEKDGEEEEEEEESEISMDKYEQHEMKETKVTGDVVGDIKSITKSNNSNSSILSSSGSGSLSSTNRTRSCHDVASE</sequence>
<evidence type="ECO:0000256" key="3">
    <source>
        <dbReference type="ARBA" id="ARBA00022989"/>
    </source>
</evidence>
<dbReference type="SUPFAM" id="SSF103473">
    <property type="entry name" value="MFS general substrate transporter"/>
    <property type="match status" value="1"/>
</dbReference>
<gene>
    <name evidence="7" type="ORF">EC973_002542</name>
</gene>
<accession>A0A8H7BY80</accession>
<dbReference type="GO" id="GO:0005351">
    <property type="term" value="F:carbohydrate:proton symporter activity"/>
    <property type="evidence" value="ECO:0007669"/>
    <property type="project" value="TreeGrafter"/>
</dbReference>
<feature type="compositionally biased region" description="Basic and acidic residues" evidence="5">
    <location>
        <begin position="364"/>
        <end position="378"/>
    </location>
</feature>
<evidence type="ECO:0008006" key="9">
    <source>
        <dbReference type="Google" id="ProtNLM"/>
    </source>
</evidence>
<feature type="transmembrane region" description="Helical" evidence="6">
    <location>
        <begin position="144"/>
        <end position="165"/>
    </location>
</feature>
<dbReference type="GO" id="GO:0016020">
    <property type="term" value="C:membrane"/>
    <property type="evidence" value="ECO:0007669"/>
    <property type="project" value="UniProtKB-SubCell"/>
</dbReference>
<keyword evidence="2 6" id="KW-0812">Transmembrane</keyword>
<evidence type="ECO:0000256" key="4">
    <source>
        <dbReference type="ARBA" id="ARBA00023136"/>
    </source>
</evidence>
<evidence type="ECO:0000313" key="8">
    <source>
        <dbReference type="Proteomes" id="UP000605846"/>
    </source>
</evidence>
<reference evidence="7" key="1">
    <citation type="submission" date="2020-01" db="EMBL/GenBank/DDBJ databases">
        <title>Genome Sequencing of Three Apophysomyces-Like Fungal Strains Confirms a Novel Fungal Genus in the Mucoromycota with divergent Burkholderia-like Endosymbiotic Bacteria.</title>
        <authorList>
            <person name="Stajich J.E."/>
            <person name="Macias A.M."/>
            <person name="Carter-House D."/>
            <person name="Lovett B."/>
            <person name="Kasson L.R."/>
            <person name="Berry K."/>
            <person name="Grigoriev I."/>
            <person name="Chang Y."/>
            <person name="Spatafora J."/>
            <person name="Kasson M.T."/>
        </authorList>
    </citation>
    <scope>NUCLEOTIDE SEQUENCE</scope>
    <source>
        <strain evidence="7">NRRL A-21654</strain>
    </source>
</reference>
<dbReference type="Pfam" id="PF00083">
    <property type="entry name" value="Sugar_tr"/>
    <property type="match status" value="1"/>
</dbReference>